<gene>
    <name evidence="2" type="ORF">CLV74_107182</name>
</gene>
<dbReference type="Gene3D" id="1.10.3810.10">
    <property type="entry name" value="Biosynthetic peptidoglycan transglycosylase-like"/>
    <property type="match status" value="1"/>
</dbReference>
<keyword evidence="3" id="KW-1185">Reference proteome</keyword>
<accession>A0A2T0WQ76</accession>
<name>A0A2T0WQ76_9RHOB</name>
<dbReference type="RefSeq" id="WP_106265062.1">
    <property type="nucleotide sequence ID" value="NZ_PVTQ01000007.1"/>
</dbReference>
<protein>
    <submittedName>
        <fullName evidence="2">Transglycosylase</fullName>
    </submittedName>
</protein>
<feature type="domain" description="Glycosyl transferase family 51" evidence="1">
    <location>
        <begin position="81"/>
        <end position="196"/>
    </location>
</feature>
<dbReference type="InterPro" id="IPR036950">
    <property type="entry name" value="PBP_transglycosylase"/>
</dbReference>
<dbReference type="OrthoDB" id="9766909at2"/>
<dbReference type="AlphaFoldDB" id="A0A2T0WQ76"/>
<dbReference type="InterPro" id="IPR001264">
    <property type="entry name" value="Glyco_trans_51"/>
</dbReference>
<evidence type="ECO:0000313" key="2">
    <source>
        <dbReference type="EMBL" id="PRY88840.1"/>
    </source>
</evidence>
<dbReference type="EMBL" id="PVTQ01000007">
    <property type="protein sequence ID" value="PRY88840.1"/>
    <property type="molecule type" value="Genomic_DNA"/>
</dbReference>
<dbReference type="InterPro" id="IPR023346">
    <property type="entry name" value="Lysozyme-like_dom_sf"/>
</dbReference>
<proteinExistence type="predicted"/>
<sequence length="218" mass="23734">MARVFKFLILVLAALTAALAAYGGKGYFDAKLASDDLRIRANQLIAEGRSGAYLGAERLNWLLRVQDPAFRDHSGVDFSTAGAGATTISQSVSKRLAFKHFEPGIGKVRQTGYALGLEQSLTKDQILALWLGSVEMGRGPDGWMTGFFEASIKVFGVPPSETTDTEYLRLVAVLIAPASFDLRYGDEKLVARTARIERMFAGECAPLDHGDVWLEGCR</sequence>
<dbReference type="SUPFAM" id="SSF53955">
    <property type="entry name" value="Lysozyme-like"/>
    <property type="match status" value="1"/>
</dbReference>
<evidence type="ECO:0000259" key="1">
    <source>
        <dbReference type="Pfam" id="PF00912"/>
    </source>
</evidence>
<evidence type="ECO:0000313" key="3">
    <source>
        <dbReference type="Proteomes" id="UP000238392"/>
    </source>
</evidence>
<reference evidence="2 3" key="1">
    <citation type="submission" date="2018-03" db="EMBL/GenBank/DDBJ databases">
        <title>Genomic Encyclopedia of Archaeal and Bacterial Type Strains, Phase II (KMG-II): from individual species to whole genera.</title>
        <authorList>
            <person name="Goeker M."/>
        </authorList>
    </citation>
    <scope>NUCLEOTIDE SEQUENCE [LARGE SCALE GENOMIC DNA]</scope>
    <source>
        <strain evidence="2 3">DSM 100212</strain>
    </source>
</reference>
<dbReference type="Proteomes" id="UP000238392">
    <property type="component" value="Unassembled WGS sequence"/>
</dbReference>
<comment type="caution">
    <text evidence="2">The sequence shown here is derived from an EMBL/GenBank/DDBJ whole genome shotgun (WGS) entry which is preliminary data.</text>
</comment>
<organism evidence="2 3">
    <name type="scientific">Donghicola tyrosinivorans</name>
    <dbReference type="NCBI Taxonomy" id="1652492"/>
    <lineage>
        <taxon>Bacteria</taxon>
        <taxon>Pseudomonadati</taxon>
        <taxon>Pseudomonadota</taxon>
        <taxon>Alphaproteobacteria</taxon>
        <taxon>Rhodobacterales</taxon>
        <taxon>Roseobacteraceae</taxon>
        <taxon>Donghicola</taxon>
    </lineage>
</organism>
<dbReference type="Pfam" id="PF00912">
    <property type="entry name" value="Transgly"/>
    <property type="match status" value="1"/>
</dbReference>